<dbReference type="EMBL" id="MSFL01000043">
    <property type="protein sequence ID" value="PWY66730.1"/>
    <property type="molecule type" value="Genomic_DNA"/>
</dbReference>
<name>A0A317V3H2_9EURO</name>
<protein>
    <submittedName>
        <fullName evidence="1">Uncharacterized protein</fullName>
    </submittedName>
</protein>
<evidence type="ECO:0000313" key="1">
    <source>
        <dbReference type="EMBL" id="PWY66730.1"/>
    </source>
</evidence>
<evidence type="ECO:0000313" key="2">
    <source>
        <dbReference type="Proteomes" id="UP000247233"/>
    </source>
</evidence>
<accession>A0A317V3H2</accession>
<keyword evidence="2" id="KW-1185">Reference proteome</keyword>
<dbReference type="Proteomes" id="UP000247233">
    <property type="component" value="Unassembled WGS sequence"/>
</dbReference>
<dbReference type="VEuPathDB" id="FungiDB:BO70DRAFT_419027"/>
<proteinExistence type="predicted"/>
<dbReference type="GeneID" id="37069699"/>
<comment type="caution">
    <text evidence="1">The sequence shown here is derived from an EMBL/GenBank/DDBJ whole genome shotgun (WGS) entry which is preliminary data.</text>
</comment>
<organism evidence="1 2">
    <name type="scientific">Aspergillus heteromorphus CBS 117.55</name>
    <dbReference type="NCBI Taxonomy" id="1448321"/>
    <lineage>
        <taxon>Eukaryota</taxon>
        <taxon>Fungi</taxon>
        <taxon>Dikarya</taxon>
        <taxon>Ascomycota</taxon>
        <taxon>Pezizomycotina</taxon>
        <taxon>Eurotiomycetes</taxon>
        <taxon>Eurotiomycetidae</taxon>
        <taxon>Eurotiales</taxon>
        <taxon>Aspergillaceae</taxon>
        <taxon>Aspergillus</taxon>
        <taxon>Aspergillus subgen. Circumdati</taxon>
    </lineage>
</organism>
<dbReference type="RefSeq" id="XP_025394860.1">
    <property type="nucleotide sequence ID" value="XM_025547462.1"/>
</dbReference>
<reference evidence="1 2" key="1">
    <citation type="submission" date="2016-12" db="EMBL/GenBank/DDBJ databases">
        <title>The genomes of Aspergillus section Nigri reveals drivers in fungal speciation.</title>
        <authorList>
            <consortium name="DOE Joint Genome Institute"/>
            <person name="Vesth T.C."/>
            <person name="Nybo J."/>
            <person name="Theobald S."/>
            <person name="Brandl J."/>
            <person name="Frisvad J.C."/>
            <person name="Nielsen K.F."/>
            <person name="Lyhne E.K."/>
            <person name="Kogle M.E."/>
            <person name="Kuo A."/>
            <person name="Riley R."/>
            <person name="Clum A."/>
            <person name="Nolan M."/>
            <person name="Lipzen A."/>
            <person name="Salamov A."/>
            <person name="Henrissat B."/>
            <person name="Wiebenga A."/>
            <person name="De Vries R.P."/>
            <person name="Grigoriev I.V."/>
            <person name="Mortensen U.H."/>
            <person name="Andersen M.R."/>
            <person name="Baker S.E."/>
        </authorList>
    </citation>
    <scope>NUCLEOTIDE SEQUENCE [LARGE SCALE GENOMIC DNA]</scope>
    <source>
        <strain evidence="1 2">CBS 117.55</strain>
    </source>
</reference>
<sequence>MPDTRPAHSTIFPDWRIEQVLVNCNGFFGANTRGDPPYFIRESIMKCQTHLSWCIKLKKAPERFENWARKRSQDLEDLVTGLIAKRLFITPGSPTLNVERALVGMLVIALVPVAEMIYNLAAGVKPIDEFIFHDHPMTYLSLPGDLEPDLLRRLMQRFDGLMDMCVLAEASMARMSQRTDDCFAFYEQLFKRVA</sequence>
<dbReference type="AlphaFoldDB" id="A0A317V3H2"/>
<gene>
    <name evidence="1" type="ORF">BO70DRAFT_419027</name>
</gene>